<gene>
    <name evidence="2" type="ORF">FXF65_07470</name>
</gene>
<dbReference type="EMBL" id="VSFF01000003">
    <property type="protein sequence ID" value="TYC16439.1"/>
    <property type="molecule type" value="Genomic_DNA"/>
</dbReference>
<evidence type="ECO:0000259" key="1">
    <source>
        <dbReference type="Pfam" id="PF01471"/>
    </source>
</evidence>
<accession>A0A5D0UH45</accession>
<dbReference type="OrthoDB" id="5124837at2"/>
<evidence type="ECO:0000313" key="3">
    <source>
        <dbReference type="Proteomes" id="UP000322634"/>
    </source>
</evidence>
<comment type="caution">
    <text evidence="2">The sequence shown here is derived from an EMBL/GenBank/DDBJ whole genome shotgun (WGS) entry which is preliminary data.</text>
</comment>
<reference evidence="2 3" key="1">
    <citation type="submission" date="2019-08" db="EMBL/GenBank/DDBJ databases">
        <title>Actinomadura sp. nov. CYP1-5 isolated from mountain soil.</title>
        <authorList>
            <person name="Songsumanus A."/>
            <person name="Kuncharoen N."/>
            <person name="Kudo T."/>
            <person name="Yuki M."/>
            <person name="Igarashi Y."/>
            <person name="Tanasupawat S."/>
        </authorList>
    </citation>
    <scope>NUCLEOTIDE SEQUENCE [LARGE SCALE GENOMIC DNA]</scope>
    <source>
        <strain evidence="2 3">GKU157</strain>
    </source>
</reference>
<dbReference type="AlphaFoldDB" id="A0A5D0UH45"/>
<sequence length="86" mass="9147">MPWATPTLLKGSTGPRVKWLQDALVGLGYELDVAGAFGRDTKKGVLAFQKGHRDENGNKLAADGEYGHHSARALFIAHGGAPQHAI</sequence>
<name>A0A5D0UH45_9ACTN</name>
<dbReference type="InterPro" id="IPR002477">
    <property type="entry name" value="Peptidoglycan-bd-like"/>
</dbReference>
<dbReference type="InterPro" id="IPR036365">
    <property type="entry name" value="PGBD-like_sf"/>
</dbReference>
<dbReference type="SUPFAM" id="SSF47090">
    <property type="entry name" value="PGBD-like"/>
    <property type="match status" value="1"/>
</dbReference>
<dbReference type="InterPro" id="IPR036366">
    <property type="entry name" value="PGBDSf"/>
</dbReference>
<dbReference type="Pfam" id="PF01471">
    <property type="entry name" value="PG_binding_1"/>
    <property type="match status" value="1"/>
</dbReference>
<feature type="domain" description="Peptidoglycan binding-like" evidence="1">
    <location>
        <begin position="13"/>
        <end position="52"/>
    </location>
</feature>
<dbReference type="Gene3D" id="1.10.101.10">
    <property type="entry name" value="PGBD-like superfamily/PGBD"/>
    <property type="match status" value="1"/>
</dbReference>
<organism evidence="2 3">
    <name type="scientific">Actinomadura syzygii</name>
    <dbReference type="NCBI Taxonomy" id="1427538"/>
    <lineage>
        <taxon>Bacteria</taxon>
        <taxon>Bacillati</taxon>
        <taxon>Actinomycetota</taxon>
        <taxon>Actinomycetes</taxon>
        <taxon>Streptosporangiales</taxon>
        <taxon>Thermomonosporaceae</taxon>
        <taxon>Actinomadura</taxon>
    </lineage>
</organism>
<protein>
    <submittedName>
        <fullName evidence="2">Peptidoglycan-binding protein</fullName>
    </submittedName>
</protein>
<dbReference type="Proteomes" id="UP000322634">
    <property type="component" value="Unassembled WGS sequence"/>
</dbReference>
<proteinExistence type="predicted"/>
<keyword evidence="3" id="KW-1185">Reference proteome</keyword>
<evidence type="ECO:0000313" key="2">
    <source>
        <dbReference type="EMBL" id="TYC16439.1"/>
    </source>
</evidence>